<proteinExistence type="predicted"/>
<comment type="caution">
    <text evidence="1">The sequence shown here is derived from an EMBL/GenBank/DDBJ whole genome shotgun (WGS) entry which is preliminary data.</text>
</comment>
<protein>
    <submittedName>
        <fullName evidence="1">Uncharacterized protein</fullName>
    </submittedName>
</protein>
<sequence length="360" mass="41189">EEPIFVHRYGEAETHESMRFLPAGEHKLRVWAGDNGAASVRKLIVRAVPAMMWCGFPVSSCAGYGNYDFDFLGKDVLPNVNTIVGEAKEDDPKHRQLQKQWQERGGQWFVEEHIPSIRRLAKAADGTPAFPDIPDPITADYLYNWWTRGDSKEHGSALRNRNPYLDGIFQDEFYLTTEDREHLAYGEAFKRFAQDKEFENKALHAFIGGDLYADAMGRELVRAVISAGYKVAWETYFPEMPTEALARDYLYCEARREIGRLEQAFPGIMKDMIVVLAFFTTPSLSLNVNPAVDFKVWLDMQYNYLANAPECSGLYGVMIYHASLADEETVRWAGRLFRHYCIEGKRTMLSDELGFKYIPG</sequence>
<feature type="non-terminal residue" evidence="1">
    <location>
        <position position="360"/>
    </location>
</feature>
<accession>A0A0F8XGT3</accession>
<organism evidence="1">
    <name type="scientific">marine sediment metagenome</name>
    <dbReference type="NCBI Taxonomy" id="412755"/>
    <lineage>
        <taxon>unclassified sequences</taxon>
        <taxon>metagenomes</taxon>
        <taxon>ecological metagenomes</taxon>
    </lineage>
</organism>
<gene>
    <name evidence="1" type="ORF">LCGC14_3026490</name>
</gene>
<reference evidence="1" key="1">
    <citation type="journal article" date="2015" name="Nature">
        <title>Complex archaea that bridge the gap between prokaryotes and eukaryotes.</title>
        <authorList>
            <person name="Spang A."/>
            <person name="Saw J.H."/>
            <person name="Jorgensen S.L."/>
            <person name="Zaremba-Niedzwiedzka K."/>
            <person name="Martijn J."/>
            <person name="Lind A.E."/>
            <person name="van Eijk R."/>
            <person name="Schleper C."/>
            <person name="Guy L."/>
            <person name="Ettema T.J."/>
        </authorList>
    </citation>
    <scope>NUCLEOTIDE SEQUENCE</scope>
</reference>
<evidence type="ECO:0000313" key="1">
    <source>
        <dbReference type="EMBL" id="KKK60225.1"/>
    </source>
</evidence>
<dbReference type="AlphaFoldDB" id="A0A0F8XGT3"/>
<name>A0A0F8XGT3_9ZZZZ</name>
<dbReference type="EMBL" id="LAZR01063077">
    <property type="protein sequence ID" value="KKK60225.1"/>
    <property type="molecule type" value="Genomic_DNA"/>
</dbReference>
<feature type="non-terminal residue" evidence="1">
    <location>
        <position position="1"/>
    </location>
</feature>